<dbReference type="InterPro" id="IPR036314">
    <property type="entry name" value="SOD_C_sf"/>
</dbReference>
<protein>
    <submittedName>
        <fullName evidence="2">Superoxide dismutase</fullName>
    </submittedName>
</protein>
<dbReference type="Gene3D" id="3.55.40.20">
    <property type="entry name" value="Iron/manganese superoxide dismutase, C-terminal domain"/>
    <property type="match status" value="1"/>
</dbReference>
<dbReference type="InterPro" id="IPR019833">
    <property type="entry name" value="Mn/Fe_SOD_BS"/>
</dbReference>
<dbReference type="PANTHER" id="PTHR43595">
    <property type="entry name" value="37S RIBOSOMAL PROTEIN S26, MITOCHONDRIAL"/>
    <property type="match status" value="1"/>
</dbReference>
<accession>A0AAW9IM40</accession>
<feature type="non-terminal residue" evidence="2">
    <location>
        <position position="1"/>
    </location>
</feature>
<dbReference type="PROSITE" id="PS00088">
    <property type="entry name" value="SOD_MN"/>
    <property type="match status" value="1"/>
</dbReference>
<dbReference type="InterPro" id="IPR019832">
    <property type="entry name" value="Mn/Fe_SOD_C"/>
</dbReference>
<gene>
    <name evidence="2" type="ORF">GNF77_19295</name>
</gene>
<dbReference type="AlphaFoldDB" id="A0AAW9IM40"/>
<sequence>VFDKDGKLSIISTANQDSPISIGLTPIIGIDVWEHAYYLKYQNRRAEYIDNWWNVVNWEQAEKNYKK</sequence>
<evidence type="ECO:0000313" key="3">
    <source>
        <dbReference type="Proteomes" id="UP001292368"/>
    </source>
</evidence>
<dbReference type="RefSeq" id="WP_322382698.1">
    <property type="nucleotide sequence ID" value="NZ_WNVM01001036.1"/>
</dbReference>
<dbReference type="SUPFAM" id="SSF54719">
    <property type="entry name" value="Fe,Mn superoxide dismutase (SOD), C-terminal domain"/>
    <property type="match status" value="1"/>
</dbReference>
<name>A0AAW9IM40_CLOPF</name>
<organism evidence="2 3">
    <name type="scientific">Clostridium perfringens</name>
    <dbReference type="NCBI Taxonomy" id="1502"/>
    <lineage>
        <taxon>Bacteria</taxon>
        <taxon>Bacillati</taxon>
        <taxon>Bacillota</taxon>
        <taxon>Clostridia</taxon>
        <taxon>Eubacteriales</taxon>
        <taxon>Clostridiaceae</taxon>
        <taxon>Clostridium</taxon>
    </lineage>
</organism>
<dbReference type="GO" id="GO:0046872">
    <property type="term" value="F:metal ion binding"/>
    <property type="evidence" value="ECO:0007669"/>
    <property type="project" value="InterPro"/>
</dbReference>
<reference evidence="2" key="1">
    <citation type="submission" date="2019-11" db="EMBL/GenBank/DDBJ databases">
        <title>Characterization of Clostridium perfringens isolates from swine manure treated agricultural soils.</title>
        <authorList>
            <person name="Wushke S.T."/>
        </authorList>
    </citation>
    <scope>NUCLEOTIDE SEQUENCE</scope>
    <source>
        <strain evidence="2">V2</strain>
    </source>
</reference>
<dbReference type="EMBL" id="WNVM01001036">
    <property type="protein sequence ID" value="MDZ5010998.1"/>
    <property type="molecule type" value="Genomic_DNA"/>
</dbReference>
<dbReference type="PANTHER" id="PTHR43595:SF2">
    <property type="entry name" value="SMALL RIBOSOMAL SUBUNIT PROTEIN MS42"/>
    <property type="match status" value="1"/>
</dbReference>
<dbReference type="GO" id="GO:0005737">
    <property type="term" value="C:cytoplasm"/>
    <property type="evidence" value="ECO:0007669"/>
    <property type="project" value="TreeGrafter"/>
</dbReference>
<dbReference type="GO" id="GO:0004784">
    <property type="term" value="F:superoxide dismutase activity"/>
    <property type="evidence" value="ECO:0007669"/>
    <property type="project" value="InterPro"/>
</dbReference>
<evidence type="ECO:0000313" key="2">
    <source>
        <dbReference type="EMBL" id="MDZ5010998.1"/>
    </source>
</evidence>
<dbReference type="Pfam" id="PF02777">
    <property type="entry name" value="Sod_Fe_C"/>
    <property type="match status" value="1"/>
</dbReference>
<feature type="domain" description="Manganese/iron superoxide dismutase C-terminal" evidence="1">
    <location>
        <begin position="2"/>
        <end position="64"/>
    </location>
</feature>
<evidence type="ECO:0000259" key="1">
    <source>
        <dbReference type="Pfam" id="PF02777"/>
    </source>
</evidence>
<proteinExistence type="predicted"/>
<comment type="caution">
    <text evidence="2">The sequence shown here is derived from an EMBL/GenBank/DDBJ whole genome shotgun (WGS) entry which is preliminary data.</text>
</comment>
<dbReference type="Proteomes" id="UP001292368">
    <property type="component" value="Unassembled WGS sequence"/>
</dbReference>